<accession>A0ABX7PNI7</accession>
<name>A0ABX7PNI7_9ACTN</name>
<evidence type="ECO:0000256" key="1">
    <source>
        <dbReference type="SAM" id="Phobius"/>
    </source>
</evidence>
<feature type="domain" description="Restriction endonuclease type IV Mrr" evidence="2">
    <location>
        <begin position="14"/>
        <end position="106"/>
    </location>
</feature>
<dbReference type="InterPro" id="IPR011856">
    <property type="entry name" value="tRNA_endonuc-like_dom_sf"/>
</dbReference>
<reference evidence="3 4" key="1">
    <citation type="submission" date="2017-06" db="EMBL/GenBank/DDBJ databases">
        <title>Complete Genome Sequence of the Soil Carbazole-Degrading Bacterium Nocardioides aromaticivorans IC177.</title>
        <authorList>
            <person name="Vejarano F."/>
            <person name="Suzuki-Minakuchi C."/>
            <person name="Ohtsubo Y."/>
            <person name="Tsuda M."/>
            <person name="Okada K."/>
            <person name="Nojiri H."/>
        </authorList>
    </citation>
    <scope>NUCLEOTIDE SEQUENCE [LARGE SCALE GENOMIC DNA]</scope>
    <source>
        <strain evidence="3 4">IC177</strain>
    </source>
</reference>
<keyword evidence="1" id="KW-0472">Membrane</keyword>
<keyword evidence="1" id="KW-0812">Transmembrane</keyword>
<dbReference type="Proteomes" id="UP000662818">
    <property type="component" value="Chromosome"/>
</dbReference>
<sequence>MQSPEPPPRQIDGWQDAELNAANWMRHWGFSDARANPGGSDGGVDVFSSTAIGQVKYQGAPVGRPALQNLVGADMSAGRRLLFFTGSTYAAPAVDYASRMRIALFRYDPWGRMEAVNFHAHDLIRSAAGREDTASRVSVAVPALRSVPPAGHNPIKVHFKRHWALWCVGFLAILPFAYLGDPAVYSGPFWLDVLKFVGIYAGCWLGALLFLLVHALLRGYGGSRVAALRTWLQGIWFRLNQPG</sequence>
<evidence type="ECO:0000313" key="4">
    <source>
        <dbReference type="Proteomes" id="UP000662818"/>
    </source>
</evidence>
<keyword evidence="1" id="KW-1133">Transmembrane helix</keyword>
<proteinExistence type="predicted"/>
<feature type="transmembrane region" description="Helical" evidence="1">
    <location>
        <begin position="199"/>
        <end position="217"/>
    </location>
</feature>
<dbReference type="RefSeq" id="WP_207006291.1">
    <property type="nucleotide sequence ID" value="NZ_CP022295.1"/>
</dbReference>
<organism evidence="3 4">
    <name type="scientific">Nocardioides aromaticivorans</name>
    <dbReference type="NCBI Taxonomy" id="200618"/>
    <lineage>
        <taxon>Bacteria</taxon>
        <taxon>Bacillati</taxon>
        <taxon>Actinomycetota</taxon>
        <taxon>Actinomycetes</taxon>
        <taxon>Propionibacteriales</taxon>
        <taxon>Nocardioidaceae</taxon>
        <taxon>Nocardioides</taxon>
    </lineage>
</organism>
<keyword evidence="4" id="KW-1185">Reference proteome</keyword>
<dbReference type="Gene3D" id="3.40.1350.10">
    <property type="match status" value="1"/>
</dbReference>
<dbReference type="InterPro" id="IPR007560">
    <property type="entry name" value="Restrct_endonuc_IV_Mrr"/>
</dbReference>
<feature type="transmembrane region" description="Helical" evidence="1">
    <location>
        <begin position="163"/>
        <end position="179"/>
    </location>
</feature>
<dbReference type="InterPro" id="IPR011335">
    <property type="entry name" value="Restrct_endonuc-II-like"/>
</dbReference>
<dbReference type="EMBL" id="CP022295">
    <property type="protein sequence ID" value="QSR27257.1"/>
    <property type="molecule type" value="Genomic_DNA"/>
</dbReference>
<evidence type="ECO:0000259" key="2">
    <source>
        <dbReference type="Pfam" id="PF04471"/>
    </source>
</evidence>
<gene>
    <name evidence="3" type="ORF">CFH99_16675</name>
</gene>
<dbReference type="Pfam" id="PF04471">
    <property type="entry name" value="Mrr_cat"/>
    <property type="match status" value="1"/>
</dbReference>
<evidence type="ECO:0000313" key="3">
    <source>
        <dbReference type="EMBL" id="QSR27257.1"/>
    </source>
</evidence>
<protein>
    <recommendedName>
        <fullName evidence="2">Restriction endonuclease type IV Mrr domain-containing protein</fullName>
    </recommendedName>
</protein>
<dbReference type="SUPFAM" id="SSF52980">
    <property type="entry name" value="Restriction endonuclease-like"/>
    <property type="match status" value="1"/>
</dbReference>